<evidence type="ECO:0000313" key="9">
    <source>
        <dbReference type="EMBL" id="BBZ74949.1"/>
    </source>
</evidence>
<dbReference type="InterPro" id="IPR003812">
    <property type="entry name" value="Fido"/>
</dbReference>
<dbReference type="PROSITE" id="PS51459">
    <property type="entry name" value="FIDO"/>
    <property type="match status" value="1"/>
</dbReference>
<accession>A0A6N4W1T7</accession>
<gene>
    <name evidence="9" type="ORF">MANY_02860</name>
</gene>
<evidence type="ECO:0000256" key="5">
    <source>
        <dbReference type="ARBA" id="ARBA00034531"/>
    </source>
</evidence>
<evidence type="ECO:0000256" key="4">
    <source>
        <dbReference type="ARBA" id="ARBA00022840"/>
    </source>
</evidence>
<keyword evidence="2" id="KW-0548">Nucleotidyltransferase</keyword>
<keyword evidence="10" id="KW-1185">Reference proteome</keyword>
<dbReference type="PANTHER" id="PTHR39560:SF1">
    <property type="entry name" value="PROTEIN ADENYLYLTRANSFERASE FIC-RELATED"/>
    <property type="match status" value="1"/>
</dbReference>
<evidence type="ECO:0000256" key="1">
    <source>
        <dbReference type="ARBA" id="ARBA00022679"/>
    </source>
</evidence>
<comment type="catalytic activity">
    <reaction evidence="7">
        <text>L-tyrosyl-[protein] + ATP = O-(5'-adenylyl)-L-tyrosyl-[protein] + diphosphate</text>
        <dbReference type="Rhea" id="RHEA:54288"/>
        <dbReference type="Rhea" id="RHEA-COMP:10136"/>
        <dbReference type="Rhea" id="RHEA-COMP:13846"/>
        <dbReference type="ChEBI" id="CHEBI:30616"/>
        <dbReference type="ChEBI" id="CHEBI:33019"/>
        <dbReference type="ChEBI" id="CHEBI:46858"/>
        <dbReference type="ChEBI" id="CHEBI:83624"/>
        <dbReference type="EC" id="2.7.7.108"/>
    </reaction>
</comment>
<protein>
    <recommendedName>
        <fullName evidence="5">protein adenylyltransferase</fullName>
        <ecNumber evidence="5">2.7.7.108</ecNumber>
    </recommendedName>
</protein>
<dbReference type="InterPro" id="IPR036597">
    <property type="entry name" value="Fido-like_dom_sf"/>
</dbReference>
<dbReference type="AlphaFoldDB" id="A0A6N4W1T7"/>
<feature type="domain" description="Fido" evidence="8">
    <location>
        <begin position="121"/>
        <end position="265"/>
    </location>
</feature>
<evidence type="ECO:0000256" key="7">
    <source>
        <dbReference type="ARBA" id="ARBA00048696"/>
    </source>
</evidence>
<evidence type="ECO:0000259" key="8">
    <source>
        <dbReference type="PROSITE" id="PS51459"/>
    </source>
</evidence>
<dbReference type="EMBL" id="AP022620">
    <property type="protein sequence ID" value="BBZ74949.1"/>
    <property type="molecule type" value="Genomic_DNA"/>
</dbReference>
<keyword evidence="1" id="KW-0808">Transferase</keyword>
<evidence type="ECO:0000313" key="10">
    <source>
        <dbReference type="Proteomes" id="UP000467249"/>
    </source>
</evidence>
<dbReference type="RefSeq" id="WP_163802569.1">
    <property type="nucleotide sequence ID" value="NZ_AP022620.1"/>
</dbReference>
<proteinExistence type="predicted"/>
<dbReference type="EC" id="2.7.7.108" evidence="5"/>
<dbReference type="Pfam" id="PF02661">
    <property type="entry name" value="Fic"/>
    <property type="match status" value="1"/>
</dbReference>
<dbReference type="GO" id="GO:0051302">
    <property type="term" value="P:regulation of cell division"/>
    <property type="evidence" value="ECO:0007669"/>
    <property type="project" value="TreeGrafter"/>
</dbReference>
<comment type="catalytic activity">
    <reaction evidence="6">
        <text>L-threonyl-[protein] + ATP = 3-O-(5'-adenylyl)-L-threonyl-[protein] + diphosphate</text>
        <dbReference type="Rhea" id="RHEA:54292"/>
        <dbReference type="Rhea" id="RHEA-COMP:11060"/>
        <dbReference type="Rhea" id="RHEA-COMP:13847"/>
        <dbReference type="ChEBI" id="CHEBI:30013"/>
        <dbReference type="ChEBI" id="CHEBI:30616"/>
        <dbReference type="ChEBI" id="CHEBI:33019"/>
        <dbReference type="ChEBI" id="CHEBI:138113"/>
        <dbReference type="EC" id="2.7.7.108"/>
    </reaction>
</comment>
<evidence type="ECO:0000256" key="3">
    <source>
        <dbReference type="ARBA" id="ARBA00022741"/>
    </source>
</evidence>
<dbReference type="Proteomes" id="UP000467249">
    <property type="component" value="Chromosome"/>
</dbReference>
<dbReference type="PANTHER" id="PTHR39560">
    <property type="entry name" value="PROTEIN ADENYLYLTRANSFERASE FIC-RELATED"/>
    <property type="match status" value="1"/>
</dbReference>
<evidence type="ECO:0000256" key="6">
    <source>
        <dbReference type="ARBA" id="ARBA00047939"/>
    </source>
</evidence>
<dbReference type="Gene3D" id="1.10.3290.10">
    <property type="entry name" value="Fido-like domain"/>
    <property type="match status" value="1"/>
</dbReference>
<dbReference type="SUPFAM" id="SSF140931">
    <property type="entry name" value="Fic-like"/>
    <property type="match status" value="1"/>
</dbReference>
<organism evidence="9 10">
    <name type="scientific">Mycolicibacterium anyangense</name>
    <dbReference type="NCBI Taxonomy" id="1431246"/>
    <lineage>
        <taxon>Bacteria</taxon>
        <taxon>Bacillati</taxon>
        <taxon>Actinomycetota</taxon>
        <taxon>Actinomycetes</taxon>
        <taxon>Mycobacteriales</taxon>
        <taxon>Mycobacteriaceae</taxon>
        <taxon>Mycolicibacterium</taxon>
    </lineage>
</organism>
<dbReference type="GO" id="GO:0005524">
    <property type="term" value="F:ATP binding"/>
    <property type="evidence" value="ECO:0007669"/>
    <property type="project" value="UniProtKB-KW"/>
</dbReference>
<dbReference type="InterPro" id="IPR043038">
    <property type="entry name" value="VbhA_sf"/>
</dbReference>
<evidence type="ECO:0000256" key="2">
    <source>
        <dbReference type="ARBA" id="ARBA00022695"/>
    </source>
</evidence>
<keyword evidence="3" id="KW-0547">Nucleotide-binding</keyword>
<dbReference type="KEGG" id="many:MANY_02860"/>
<dbReference type="Gene3D" id="1.10.8.1050">
    <property type="entry name" value="Antitoxin VbhA-like"/>
    <property type="match status" value="1"/>
</dbReference>
<keyword evidence="4" id="KW-0067">ATP-binding</keyword>
<dbReference type="GO" id="GO:0070733">
    <property type="term" value="F:AMPylase activity"/>
    <property type="evidence" value="ECO:0007669"/>
    <property type="project" value="UniProtKB-EC"/>
</dbReference>
<sequence length="271" mass="30209">MDPRDRLAPHLRHGLEQTVAAQRLEGWRPEDAHLAALAELLSGERTFAGYLAEYRAHHPPPQPARRRILARRRPYLIPGTTMLRNNFGTEAPEVLADLEFVATAGRTAQWHQHLASGAASVADLDVCAVHQHVFADVYAWAGRVRVTELRRGETVFAWQADLGAAVAELDIRARSLPGEFGPPDTARLAYEFARWYADYNQVHPFREGNGRTGTLLLHTLAALCGHRLDLSTVSRAQWYAASRDSMPFRRGGEANHRPFLPVFLNALSAAE</sequence>
<name>A0A6N4W1T7_9MYCO</name>
<reference evidence="9 10" key="1">
    <citation type="journal article" date="2019" name="Emerg. Microbes Infect.">
        <title>Comprehensive subspecies identification of 175 nontuberculous mycobacteria species based on 7547 genomic profiles.</title>
        <authorList>
            <person name="Matsumoto Y."/>
            <person name="Kinjo T."/>
            <person name="Motooka D."/>
            <person name="Nabeya D."/>
            <person name="Jung N."/>
            <person name="Uechi K."/>
            <person name="Horii T."/>
            <person name="Iida T."/>
            <person name="Fujita J."/>
            <person name="Nakamura S."/>
        </authorList>
    </citation>
    <scope>NUCLEOTIDE SEQUENCE [LARGE SCALE GENOMIC DNA]</scope>
    <source>
        <strain evidence="9 10">JCM 30275</strain>
    </source>
</reference>